<dbReference type="Gene3D" id="2.60.120.1440">
    <property type="match status" value="1"/>
</dbReference>
<dbReference type="AlphaFoldDB" id="A0A3G2L338"/>
<evidence type="ECO:0000259" key="1">
    <source>
        <dbReference type="Pfam" id="PF04773"/>
    </source>
</evidence>
<evidence type="ECO:0000313" key="3">
    <source>
        <dbReference type="EMBL" id="AYN66697.1"/>
    </source>
</evidence>
<dbReference type="RefSeq" id="WP_121847749.1">
    <property type="nucleotide sequence ID" value="NZ_CP032050.1"/>
</dbReference>
<dbReference type="Pfam" id="PF04773">
    <property type="entry name" value="FecR"/>
    <property type="match status" value="1"/>
</dbReference>
<accession>A0A3G2L338</accession>
<dbReference type="Proteomes" id="UP000276309">
    <property type="component" value="Chromosome"/>
</dbReference>
<dbReference type="Pfam" id="PF16344">
    <property type="entry name" value="FecR_C"/>
    <property type="match status" value="1"/>
</dbReference>
<dbReference type="InterPro" id="IPR032508">
    <property type="entry name" value="FecR_C"/>
</dbReference>
<keyword evidence="4" id="KW-1185">Reference proteome</keyword>
<dbReference type="GO" id="GO:0016989">
    <property type="term" value="F:sigma factor antagonist activity"/>
    <property type="evidence" value="ECO:0007669"/>
    <property type="project" value="TreeGrafter"/>
</dbReference>
<dbReference type="Gene3D" id="3.55.50.30">
    <property type="match status" value="1"/>
</dbReference>
<dbReference type="InterPro" id="IPR012373">
    <property type="entry name" value="Ferrdict_sens_TM"/>
</dbReference>
<name>A0A3G2L338_9FLAO</name>
<dbReference type="PANTHER" id="PTHR30273">
    <property type="entry name" value="PERIPLASMIC SIGNAL SENSOR AND SIGMA FACTOR ACTIVATOR FECR-RELATED"/>
    <property type="match status" value="1"/>
</dbReference>
<evidence type="ECO:0000259" key="2">
    <source>
        <dbReference type="Pfam" id="PF16344"/>
    </source>
</evidence>
<protein>
    <submittedName>
        <fullName evidence="3">FecR family protein</fullName>
    </submittedName>
</protein>
<dbReference type="EMBL" id="CP032050">
    <property type="protein sequence ID" value="AYN66697.1"/>
    <property type="molecule type" value="Genomic_DNA"/>
</dbReference>
<dbReference type="InterPro" id="IPR006860">
    <property type="entry name" value="FecR"/>
</dbReference>
<dbReference type="KEGG" id="emar:D1013_04520"/>
<gene>
    <name evidence="3" type="ORF">D1013_04520</name>
</gene>
<sequence>MLPPNIENSIIKYFAQSADVDDLDLLNNWLKDENNQKVFKEYVKTNFAITIAMHDPNLDKIKDELLKQIKIDSKPVYRVRFNEYLKYAAIAIVFLALGFLLKKDVFVSVEEPVVVPRENAITLKLGNGQVRVLAEKDSSQVIDKNGTVVGHQKGNEITYEEKGYPAIEKNTLSVPNGKKFSITLSDGTKVHLNAGSSLTYPTGFQSSENRKVDLIGEAFFEVAHDSSRKFMVNSQELSVSVYGTRFNVSNYPEDEKYEVVLVDGSVSVASTDSTNANNGLEEFLEPGFMATIEKSDNAYQSRKVNTELYTSWMQGNLVFRDETFENIIRKLERHYNVVVINNNTSISKETFNATVETEYETIEQVFTYFKKVYDVDFTIIENKIIINQN</sequence>
<dbReference type="OrthoDB" id="704021at2"/>
<feature type="domain" description="FecR protein" evidence="1">
    <location>
        <begin position="171"/>
        <end position="266"/>
    </location>
</feature>
<feature type="domain" description="Protein FecR C-terminal" evidence="2">
    <location>
        <begin position="317"/>
        <end position="386"/>
    </location>
</feature>
<evidence type="ECO:0000313" key="4">
    <source>
        <dbReference type="Proteomes" id="UP000276309"/>
    </source>
</evidence>
<dbReference type="PANTHER" id="PTHR30273:SF2">
    <property type="entry name" value="PROTEIN FECR"/>
    <property type="match status" value="1"/>
</dbReference>
<organism evidence="3 4">
    <name type="scientific">Euzebyella marina</name>
    <dbReference type="NCBI Taxonomy" id="1761453"/>
    <lineage>
        <taxon>Bacteria</taxon>
        <taxon>Pseudomonadati</taxon>
        <taxon>Bacteroidota</taxon>
        <taxon>Flavobacteriia</taxon>
        <taxon>Flavobacteriales</taxon>
        <taxon>Flavobacteriaceae</taxon>
        <taxon>Euzebyella</taxon>
    </lineage>
</organism>
<reference evidence="3 4" key="1">
    <citation type="submission" date="2018-08" db="EMBL/GenBank/DDBJ databases">
        <title>The reduced genetic potential of extracellular carbohydrate catabolism in Euzebyella marina RN62, a Flavobacteriia bacterium isolated from the hadal water.</title>
        <authorList>
            <person name="Xue C."/>
        </authorList>
    </citation>
    <scope>NUCLEOTIDE SEQUENCE [LARGE SCALE GENOMIC DNA]</scope>
    <source>
        <strain evidence="3 4">RN62</strain>
    </source>
</reference>
<proteinExistence type="predicted"/>